<dbReference type="NCBIfam" id="TIGR01541">
    <property type="entry name" value="tape_meas_lam_C"/>
    <property type="match status" value="1"/>
</dbReference>
<dbReference type="Proteomes" id="UP001405405">
    <property type="component" value="Unassembled WGS sequence"/>
</dbReference>
<dbReference type="EMBL" id="JAYFSJ010000001">
    <property type="protein sequence ID" value="MEN7429154.1"/>
    <property type="molecule type" value="Genomic_DNA"/>
</dbReference>
<dbReference type="RefSeq" id="WP_346787272.1">
    <property type="nucleotide sequence ID" value="NZ_JAYFSJ010000001.1"/>
</dbReference>
<feature type="domain" description="Bacteriophage tail tape measure C-terminal" evidence="3">
    <location>
        <begin position="743"/>
        <end position="817"/>
    </location>
</feature>
<feature type="coiled-coil region" evidence="1">
    <location>
        <begin position="436"/>
        <end position="508"/>
    </location>
</feature>
<evidence type="ECO:0000259" key="2">
    <source>
        <dbReference type="Pfam" id="PF06791"/>
    </source>
</evidence>
<dbReference type="InterPro" id="IPR006431">
    <property type="entry name" value="Phage_tape_meas_C"/>
</dbReference>
<gene>
    <name evidence="4" type="ORF">VA599_00265</name>
</gene>
<keyword evidence="1" id="KW-0175">Coiled coil</keyword>
<dbReference type="Pfam" id="PF06791">
    <property type="entry name" value="TMP_2"/>
    <property type="match status" value="1"/>
</dbReference>
<protein>
    <submittedName>
        <fullName evidence="4">Phage tail tape measure protein</fullName>
    </submittedName>
</protein>
<evidence type="ECO:0000256" key="1">
    <source>
        <dbReference type="SAM" id="Coils"/>
    </source>
</evidence>
<comment type="caution">
    <text evidence="4">The sequence shown here is derived from an EMBL/GenBank/DDBJ whole genome shotgun (WGS) entry which is preliminary data.</text>
</comment>
<accession>A0ABV0CD84</accession>
<reference evidence="4 5" key="1">
    <citation type="submission" date="2023-12" db="EMBL/GenBank/DDBJ databases">
        <title>Chromobacterium sp. strain TRC.1.1.SA producing antimicrobial pigment.</title>
        <authorList>
            <person name="Verma N."/>
            <person name="Choksket S."/>
            <person name="Pinnaka A.K."/>
            <person name="Korpole S."/>
        </authorList>
    </citation>
    <scope>NUCLEOTIDE SEQUENCE [LARGE SCALE GENOMIC DNA]</scope>
    <source>
        <strain evidence="4 5">TRC1.1.SA</strain>
    </source>
</reference>
<proteinExistence type="predicted"/>
<dbReference type="Pfam" id="PF09718">
    <property type="entry name" value="Tape_meas_lam_C"/>
    <property type="match status" value="1"/>
</dbReference>
<dbReference type="InterPro" id="IPR009628">
    <property type="entry name" value="Phage_tape_measure_N"/>
</dbReference>
<feature type="domain" description="Bacteriophage tail tape measure N-terminal" evidence="2">
    <location>
        <begin position="140"/>
        <end position="342"/>
    </location>
</feature>
<sequence>MSNDQIGKGIIELEVREEGVTASIAKVDQALGGIEKASEKATKAVESTGKSLASLKEGAQPAEVAGTKVQQIGQGGDAAARKMEAATRNMINAIQRTTVSMEVGSKASSDYFRILAGQRGLDVAQLEPYLQQLDLVAARQKNAGISAGQLSNAMRMLPAQFTDIAVSLAGGQSPMMVFMQQGGQIKDMFGSAGEAVKAMGSYVLSLINPFTIATATVAAFSYAAYAGHKESRQLAMTLAMTSNAAGLTAESFRSMAESVAMSSNSSLGSSRDTMMALIGSGKLAGETLKNIATSAQVFAEVTGEKGAKAAKDFEDAISGDVKKLAEMNERFGFLTASQFEHIAALKEAGREEQAKYDASVIISQHFAEVSLQSLGVIEKAWVSLINKVGSYWDAVKSLGRTPELGDNLKLVNDEIAHLEGESKGNKYWASFNKERLQELYNQRAGLESDIRRLQVNAAKESEQQSVQKAGTQANMELEKKLDTLRTGKEKIKHELEELDRLVISARAAGLGSKYDDTTVSKMRQDIIKKYSDKPRKESPYGKQEDREVADLQSRIAAENQIAGAMRLSGAAYDKMTEGAKLALKFRYQEGVATTEAAKANLRLRASLADELGQRQELTAALKDKISVQKSLDEADQRRTGEMQLQHEDMAKQLEFLTLSAGQRDRAQAQWAAELETKRQLLDLQIKLNQAKADESAASTPAAKGARGEIVTRIEQEIESVKTTGAQKASDAVKAVDDKMSMAGNWTAGAKLALDSYADRARNVASQTQAAFSNAFNGMENSLTQFVMTGKLNFTDLANSIIEDMIRIQIRQSMSSMLSGTLSGLFGRSGPAAPIVDGTSTGVGPLQANGGAWLSGAQLFATGAAFTNSIVSRPTAFAHGAGLGVMGEAGPEAIMPLTRDGSGRLGVRSAGGSAPSVDVQVNVINQSSQPLQAQQQGQPRFDQFGNAIVDLIVTDMRRGGPISSTMEYAYGLRRGG</sequence>
<keyword evidence="5" id="KW-1185">Reference proteome</keyword>
<organism evidence="4 5">
    <name type="scientific">Chromobacterium indicum</name>
    <dbReference type="NCBI Taxonomy" id="3110228"/>
    <lineage>
        <taxon>Bacteria</taxon>
        <taxon>Pseudomonadati</taxon>
        <taxon>Pseudomonadota</taxon>
        <taxon>Betaproteobacteria</taxon>
        <taxon>Neisseriales</taxon>
        <taxon>Chromobacteriaceae</taxon>
        <taxon>Chromobacterium</taxon>
    </lineage>
</organism>
<name>A0ABV0CD84_9NEIS</name>
<evidence type="ECO:0000313" key="5">
    <source>
        <dbReference type="Proteomes" id="UP001405405"/>
    </source>
</evidence>
<evidence type="ECO:0000259" key="3">
    <source>
        <dbReference type="Pfam" id="PF09718"/>
    </source>
</evidence>
<evidence type="ECO:0000313" key="4">
    <source>
        <dbReference type="EMBL" id="MEN7429154.1"/>
    </source>
</evidence>